<evidence type="ECO:0000259" key="1">
    <source>
        <dbReference type="Pfam" id="PF02121"/>
    </source>
</evidence>
<dbReference type="OrthoDB" id="10053061at2759"/>
<keyword evidence="3" id="KW-1185">Reference proteome</keyword>
<dbReference type="SUPFAM" id="SSF55961">
    <property type="entry name" value="Bet v1-like"/>
    <property type="match status" value="1"/>
</dbReference>
<dbReference type="Proteomes" id="UP000678499">
    <property type="component" value="Unassembled WGS sequence"/>
</dbReference>
<dbReference type="PANTHER" id="PTHR10658:SF81">
    <property type="entry name" value="PROTEIN RETINAL DEGENERATION B"/>
    <property type="match status" value="1"/>
</dbReference>
<sequence length="224" mass="25870">MLIKEYRIPLPLTVSEYKIAQLYMIAKKSRDESKGAGSGVEIMVNEPYTDGPGPNGTGQYTRKIYHIGSHLPGWLKSLMPKSALIVEEEAWNAYPYTKTKYKCPFVERFTLEIETYYFNDDGSQENVFNLSRSELRERAVDVIDIVKDETADCVPEEDPRCFRSEKTGRGPLEDNWIQEYWRECKGSDVPLSSGKALMCAYKLCKVEFKYWGMQTKIEHFIDDV</sequence>
<reference evidence="2" key="1">
    <citation type="submission" date="2020-11" db="EMBL/GenBank/DDBJ databases">
        <authorList>
            <person name="Tran Van P."/>
        </authorList>
    </citation>
    <scope>NUCLEOTIDE SEQUENCE</scope>
</reference>
<dbReference type="EMBL" id="CAJPEX010010587">
    <property type="protein sequence ID" value="CAG0925094.1"/>
    <property type="molecule type" value="Genomic_DNA"/>
</dbReference>
<dbReference type="AlphaFoldDB" id="A0A7R9GJK9"/>
<dbReference type="Gene3D" id="3.30.530.20">
    <property type="match status" value="1"/>
</dbReference>
<organism evidence="2">
    <name type="scientific">Notodromas monacha</name>
    <dbReference type="NCBI Taxonomy" id="399045"/>
    <lineage>
        <taxon>Eukaryota</taxon>
        <taxon>Metazoa</taxon>
        <taxon>Ecdysozoa</taxon>
        <taxon>Arthropoda</taxon>
        <taxon>Crustacea</taxon>
        <taxon>Oligostraca</taxon>
        <taxon>Ostracoda</taxon>
        <taxon>Podocopa</taxon>
        <taxon>Podocopida</taxon>
        <taxon>Cypridocopina</taxon>
        <taxon>Cypridoidea</taxon>
        <taxon>Cyprididae</taxon>
        <taxon>Notodromas</taxon>
    </lineage>
</organism>
<accession>A0A7R9GJK9</accession>
<dbReference type="GO" id="GO:0031210">
    <property type="term" value="F:phosphatidylcholine binding"/>
    <property type="evidence" value="ECO:0007669"/>
    <property type="project" value="TreeGrafter"/>
</dbReference>
<dbReference type="EMBL" id="OA892624">
    <property type="protein sequence ID" value="CAD7284942.1"/>
    <property type="molecule type" value="Genomic_DNA"/>
</dbReference>
<feature type="non-terminal residue" evidence="2">
    <location>
        <position position="224"/>
    </location>
</feature>
<proteinExistence type="predicted"/>
<dbReference type="FunFam" id="3.30.530.20:FF:000028">
    <property type="entry name" value="Phosphatidylinositol transfer protein 5"/>
    <property type="match status" value="1"/>
</dbReference>
<dbReference type="Pfam" id="PF02121">
    <property type="entry name" value="IP_trans"/>
    <property type="match status" value="1"/>
</dbReference>
<dbReference type="GO" id="GO:0071944">
    <property type="term" value="C:cell periphery"/>
    <property type="evidence" value="ECO:0007669"/>
    <property type="project" value="UniProtKB-ARBA"/>
</dbReference>
<feature type="domain" description="Phosphatidylinositol transfer protein N-terminal" evidence="1">
    <location>
        <begin position="1"/>
        <end position="222"/>
    </location>
</feature>
<dbReference type="GO" id="GO:0035091">
    <property type="term" value="F:phosphatidylinositol binding"/>
    <property type="evidence" value="ECO:0007669"/>
    <property type="project" value="TreeGrafter"/>
</dbReference>
<name>A0A7R9GJK9_9CRUS</name>
<gene>
    <name evidence="2" type="ORF">NMOB1V02_LOCUS12544</name>
</gene>
<evidence type="ECO:0000313" key="2">
    <source>
        <dbReference type="EMBL" id="CAD7284942.1"/>
    </source>
</evidence>
<dbReference type="GO" id="GO:0008525">
    <property type="term" value="F:phosphatidylcholine transporter activity"/>
    <property type="evidence" value="ECO:0007669"/>
    <property type="project" value="TreeGrafter"/>
</dbReference>
<dbReference type="InterPro" id="IPR023393">
    <property type="entry name" value="START-like_dom_sf"/>
</dbReference>
<evidence type="ECO:0000313" key="3">
    <source>
        <dbReference type="Proteomes" id="UP000678499"/>
    </source>
</evidence>
<dbReference type="GO" id="GO:0005737">
    <property type="term" value="C:cytoplasm"/>
    <property type="evidence" value="ECO:0007669"/>
    <property type="project" value="TreeGrafter"/>
</dbReference>
<dbReference type="PRINTS" id="PR00391">
    <property type="entry name" value="PITRANSFER"/>
</dbReference>
<dbReference type="PANTHER" id="PTHR10658">
    <property type="entry name" value="PHOSPHATIDYLINOSITOL TRANSFER PROTEIN"/>
    <property type="match status" value="1"/>
</dbReference>
<dbReference type="InterPro" id="IPR001666">
    <property type="entry name" value="PI_transfer"/>
</dbReference>
<dbReference type="InterPro" id="IPR055261">
    <property type="entry name" value="PI_transfer_N"/>
</dbReference>
<protein>
    <recommendedName>
        <fullName evidence="1">Phosphatidylinositol transfer protein N-terminal domain-containing protein</fullName>
    </recommendedName>
</protein>
<dbReference type="GO" id="GO:0008526">
    <property type="term" value="F:phosphatidylinositol transfer activity"/>
    <property type="evidence" value="ECO:0007669"/>
    <property type="project" value="TreeGrafter"/>
</dbReference>